<gene>
    <name evidence="10" type="primary">LOC101497544</name>
</gene>
<keyword evidence="2" id="KW-0808">Transferase</keyword>
<dbReference type="RefSeq" id="XP_012572656.2">
    <property type="nucleotide sequence ID" value="XM_012717202.2"/>
</dbReference>
<dbReference type="InterPro" id="IPR036390">
    <property type="entry name" value="WH_DNA-bd_sf"/>
</dbReference>
<evidence type="ECO:0000256" key="6">
    <source>
        <dbReference type="PIRSR" id="PIRSR005739-1"/>
    </source>
</evidence>
<dbReference type="GO" id="GO:0033800">
    <property type="term" value="F:isoflavone 7-O-methyltransferase activity"/>
    <property type="evidence" value="ECO:0007669"/>
    <property type="project" value="UniProtKB-EC"/>
</dbReference>
<dbReference type="Proteomes" id="UP000087171">
    <property type="component" value="Chromosome Ca6"/>
</dbReference>
<dbReference type="FunFam" id="3.40.50.150:FF:000057">
    <property type="entry name" value="O-methyltransferase ZRP4"/>
    <property type="match status" value="1"/>
</dbReference>
<dbReference type="SUPFAM" id="SSF46785">
    <property type="entry name" value="Winged helix' DNA-binding domain"/>
    <property type="match status" value="1"/>
</dbReference>
<dbReference type="InterPro" id="IPR016461">
    <property type="entry name" value="COMT-like"/>
</dbReference>
<dbReference type="PIRSF" id="PIRSF005739">
    <property type="entry name" value="O-mtase"/>
    <property type="match status" value="1"/>
</dbReference>
<dbReference type="KEGG" id="cam:101497544"/>
<keyword evidence="1" id="KW-0489">Methyltransferase</keyword>
<evidence type="ECO:0000313" key="9">
    <source>
        <dbReference type="Proteomes" id="UP000087171"/>
    </source>
</evidence>
<accession>A0A1S3ECI3</accession>
<comment type="catalytic activity">
    <reaction evidence="4">
        <text>a 7-hydroxyisoflavone + S-adenosyl-L-methionine = a 7-methoxyisoflavone + S-adenosyl-L-homocysteine + H(+)</text>
        <dbReference type="Rhea" id="RHEA:17933"/>
        <dbReference type="ChEBI" id="CHEBI:15378"/>
        <dbReference type="ChEBI" id="CHEBI:55465"/>
        <dbReference type="ChEBI" id="CHEBI:57856"/>
        <dbReference type="ChEBI" id="CHEBI:59789"/>
        <dbReference type="ChEBI" id="CHEBI:140356"/>
        <dbReference type="EC" id="2.1.1.150"/>
    </reaction>
</comment>
<keyword evidence="9" id="KW-1185">Reference proteome</keyword>
<evidence type="ECO:0000256" key="3">
    <source>
        <dbReference type="ARBA" id="ARBA00022691"/>
    </source>
</evidence>
<organism evidence="9 10">
    <name type="scientific">Cicer arietinum</name>
    <name type="common">Chickpea</name>
    <name type="synonym">Garbanzo</name>
    <dbReference type="NCBI Taxonomy" id="3827"/>
    <lineage>
        <taxon>Eukaryota</taxon>
        <taxon>Viridiplantae</taxon>
        <taxon>Streptophyta</taxon>
        <taxon>Embryophyta</taxon>
        <taxon>Tracheophyta</taxon>
        <taxon>Spermatophyta</taxon>
        <taxon>Magnoliopsida</taxon>
        <taxon>eudicotyledons</taxon>
        <taxon>Gunneridae</taxon>
        <taxon>Pentapetalae</taxon>
        <taxon>rosids</taxon>
        <taxon>fabids</taxon>
        <taxon>Fabales</taxon>
        <taxon>Fabaceae</taxon>
        <taxon>Papilionoideae</taxon>
        <taxon>50 kb inversion clade</taxon>
        <taxon>NPAAA clade</taxon>
        <taxon>Hologalegina</taxon>
        <taxon>IRL clade</taxon>
        <taxon>Cicereae</taxon>
        <taxon>Cicer</taxon>
    </lineage>
</organism>
<evidence type="ECO:0000256" key="1">
    <source>
        <dbReference type="ARBA" id="ARBA00022603"/>
    </source>
</evidence>
<dbReference type="InterPro" id="IPR036388">
    <property type="entry name" value="WH-like_DNA-bd_sf"/>
</dbReference>
<reference evidence="9" key="1">
    <citation type="journal article" date="2013" name="Nat. Biotechnol.">
        <title>Draft genome sequence of chickpea (Cicer arietinum) provides a resource for trait improvement.</title>
        <authorList>
            <person name="Varshney R.K."/>
            <person name="Song C."/>
            <person name="Saxena R.K."/>
            <person name="Azam S."/>
            <person name="Yu S."/>
            <person name="Sharpe A.G."/>
            <person name="Cannon S."/>
            <person name="Baek J."/>
            <person name="Rosen B.D."/>
            <person name="Tar'an B."/>
            <person name="Millan T."/>
            <person name="Zhang X."/>
            <person name="Ramsay L.D."/>
            <person name="Iwata A."/>
            <person name="Wang Y."/>
            <person name="Nelson W."/>
            <person name="Farmer A.D."/>
            <person name="Gaur P.M."/>
            <person name="Soderlund C."/>
            <person name="Penmetsa R.V."/>
            <person name="Xu C."/>
            <person name="Bharti A.K."/>
            <person name="He W."/>
            <person name="Winter P."/>
            <person name="Zhao S."/>
            <person name="Hane J.K."/>
            <person name="Carrasquilla-Garcia N."/>
            <person name="Condie J.A."/>
            <person name="Upadhyaya H.D."/>
            <person name="Luo M.C."/>
            <person name="Thudi M."/>
            <person name="Gowda C.L."/>
            <person name="Singh N.P."/>
            <person name="Lichtenzveig J."/>
            <person name="Gali K.K."/>
            <person name="Rubio J."/>
            <person name="Nadarajan N."/>
            <person name="Dolezel J."/>
            <person name="Bansal K.C."/>
            <person name="Xu X."/>
            <person name="Edwards D."/>
            <person name="Zhang G."/>
            <person name="Kahl G."/>
            <person name="Gil J."/>
            <person name="Singh K.B."/>
            <person name="Datta S.K."/>
            <person name="Jackson S.A."/>
            <person name="Wang J."/>
            <person name="Cook D.R."/>
        </authorList>
    </citation>
    <scope>NUCLEOTIDE SEQUENCE [LARGE SCALE GENOMIC DNA]</scope>
    <source>
        <strain evidence="9">cv. CDC Frontier</strain>
    </source>
</reference>
<feature type="active site" description="Proton acceptor" evidence="6">
    <location>
        <position position="271"/>
    </location>
</feature>
<feature type="domain" description="O-methyltransferase dimerisation" evidence="8">
    <location>
        <begin position="34"/>
        <end position="118"/>
    </location>
</feature>
<sequence>IESSSTRFLQAKPMAQSEEHATKLLQAQTQVFNQIFSFINSMSLKCAIELSIPDIIHNYGQPIPLSQLISSLPIHPSKSGDIDRLMRVLTHSNFFIVTKNELEVMYELTDASRLLLKDHPFSMTSMLHVILGPIMSKPWHQLSNWYKNEDPSPFYTENNGIEFWDYAGHDPEFNHLFNEAMACETRMASTVVMGKCKGVFQGLESLVDVGGGIGTMSKAIAKSFPNIECIVFDLPHVVDGLQGSENFKYVAGDMFESIPPTQSILLKGVLHDWNDEECLKILKKCKEAIKSKGKEGKVIIIDAVMGNEKADNESFEAQLFYDLEMMVLVNGKERNEKEWSKLFFSAGFNNYKITHGLGFKSLIEVFP</sequence>
<dbReference type="eggNOG" id="KOG3178">
    <property type="taxonomic scope" value="Eukaryota"/>
</dbReference>
<dbReference type="FunFam" id="1.10.10.10:FF:000213">
    <property type="entry name" value="Coniferyl alcohol 9-O-methyltransferase"/>
    <property type="match status" value="1"/>
</dbReference>
<evidence type="ECO:0000256" key="4">
    <source>
        <dbReference type="ARBA" id="ARBA00050968"/>
    </source>
</evidence>
<evidence type="ECO:0000259" key="8">
    <source>
        <dbReference type="Pfam" id="PF08100"/>
    </source>
</evidence>
<evidence type="ECO:0000256" key="2">
    <source>
        <dbReference type="ARBA" id="ARBA00022679"/>
    </source>
</evidence>
<keyword evidence="3" id="KW-0949">S-adenosyl-L-methionine</keyword>
<dbReference type="PaxDb" id="3827-XP_004505627.1"/>
<dbReference type="InterPro" id="IPR012967">
    <property type="entry name" value="COMT_dimerisation"/>
</dbReference>
<name>A0A1S3ECI3_CICAR</name>
<dbReference type="PANTHER" id="PTHR11746">
    <property type="entry name" value="O-METHYLTRANSFERASE"/>
    <property type="match status" value="1"/>
</dbReference>
<dbReference type="Pfam" id="PF00891">
    <property type="entry name" value="Methyltransf_2"/>
    <property type="match status" value="1"/>
</dbReference>
<dbReference type="GO" id="GO:0032259">
    <property type="term" value="P:methylation"/>
    <property type="evidence" value="ECO:0007669"/>
    <property type="project" value="UniProtKB-KW"/>
</dbReference>
<dbReference type="Gene3D" id="1.10.10.10">
    <property type="entry name" value="Winged helix-like DNA-binding domain superfamily/Winged helix DNA-binding domain"/>
    <property type="match status" value="1"/>
</dbReference>
<dbReference type="Gene3D" id="3.40.50.150">
    <property type="entry name" value="Vaccinia Virus protein VP39"/>
    <property type="match status" value="1"/>
</dbReference>
<evidence type="ECO:0000256" key="5">
    <source>
        <dbReference type="ARBA" id="ARBA00066355"/>
    </source>
</evidence>
<dbReference type="GO" id="GO:0046983">
    <property type="term" value="F:protein dimerization activity"/>
    <property type="evidence" value="ECO:0007669"/>
    <property type="project" value="InterPro"/>
</dbReference>
<dbReference type="EC" id="2.1.1.150" evidence="5"/>
<dbReference type="InterPro" id="IPR001077">
    <property type="entry name" value="COMT_C"/>
</dbReference>
<feature type="non-terminal residue" evidence="10">
    <location>
        <position position="1"/>
    </location>
</feature>
<dbReference type="OrthoDB" id="2410195at2759"/>
<feature type="domain" description="O-methyltransferase C-terminal" evidence="7">
    <location>
        <begin position="139"/>
        <end position="349"/>
    </location>
</feature>
<dbReference type="InterPro" id="IPR029063">
    <property type="entry name" value="SAM-dependent_MTases_sf"/>
</dbReference>
<dbReference type="GO" id="GO:0009717">
    <property type="term" value="P:isoflavonoid biosynthetic process"/>
    <property type="evidence" value="ECO:0007669"/>
    <property type="project" value="UniProtKB-ARBA"/>
</dbReference>
<dbReference type="PROSITE" id="PS51683">
    <property type="entry name" value="SAM_OMT_II"/>
    <property type="match status" value="1"/>
</dbReference>
<protein>
    <recommendedName>
        <fullName evidence="5">isoflavone 7-O-methyltransferase</fullName>
        <ecNumber evidence="5">2.1.1.150</ecNumber>
    </recommendedName>
</protein>
<reference evidence="10" key="2">
    <citation type="submission" date="2025-08" db="UniProtKB">
        <authorList>
            <consortium name="RefSeq"/>
        </authorList>
    </citation>
    <scope>IDENTIFICATION</scope>
    <source>
        <tissue evidence="10">Etiolated seedlings</tissue>
    </source>
</reference>
<evidence type="ECO:0000259" key="7">
    <source>
        <dbReference type="Pfam" id="PF00891"/>
    </source>
</evidence>
<proteinExistence type="predicted"/>
<dbReference type="Pfam" id="PF08100">
    <property type="entry name" value="Dimerisation"/>
    <property type="match status" value="1"/>
</dbReference>
<dbReference type="SUPFAM" id="SSF53335">
    <property type="entry name" value="S-adenosyl-L-methionine-dependent methyltransferases"/>
    <property type="match status" value="1"/>
</dbReference>
<dbReference type="AlphaFoldDB" id="A0A1S3ECI3"/>
<evidence type="ECO:0000313" key="10">
    <source>
        <dbReference type="RefSeq" id="XP_012572656.2"/>
    </source>
</evidence>